<dbReference type="RefSeq" id="WP_021691440.1">
    <property type="nucleotide sequence ID" value="NZ_BASZ01000010.1"/>
</dbReference>
<dbReference type="AlphaFoldDB" id="U2YPM4"/>
<keyword evidence="2" id="KW-1185">Reference proteome</keyword>
<dbReference type="KEGG" id="ntd:EGO55_07325"/>
<evidence type="ECO:0000313" key="2">
    <source>
        <dbReference type="Proteomes" id="UP000016568"/>
    </source>
</evidence>
<accession>U2YPM4</accession>
<protein>
    <submittedName>
        <fullName evidence="1">Uncharacterized protein</fullName>
    </submittedName>
</protein>
<dbReference type="Proteomes" id="UP000016568">
    <property type="component" value="Unassembled WGS sequence"/>
</dbReference>
<dbReference type="OrthoDB" id="7432973at2"/>
<reference evidence="1 2" key="1">
    <citation type="submission" date="2013-09" db="EMBL/GenBank/DDBJ databases">
        <title>Whole genome shotgun sequence of Novosphingobium tardaugens NBRC 16725.</title>
        <authorList>
            <person name="Isaki S."/>
            <person name="Hosoyama A."/>
            <person name="Tsuchikane K."/>
            <person name="Katsumata H."/>
            <person name="Ando Y."/>
            <person name="Yamazaki S."/>
            <person name="Fujita N."/>
        </authorList>
    </citation>
    <scope>NUCLEOTIDE SEQUENCE [LARGE SCALE GENOMIC DNA]</scope>
    <source>
        <strain evidence="1 2">NBRC 16725</strain>
    </source>
</reference>
<comment type="caution">
    <text evidence="1">The sequence shown here is derived from an EMBL/GenBank/DDBJ whole genome shotgun (WGS) entry which is preliminary data.</text>
</comment>
<evidence type="ECO:0000313" key="1">
    <source>
        <dbReference type="EMBL" id="GAD50622.1"/>
    </source>
</evidence>
<gene>
    <name evidence="1" type="ORF">NT2_10_00670</name>
</gene>
<dbReference type="eggNOG" id="ENOG5033C2T">
    <property type="taxonomic scope" value="Bacteria"/>
</dbReference>
<organism evidence="1 2">
    <name type="scientific">Caenibius tardaugens NBRC 16725</name>
    <dbReference type="NCBI Taxonomy" id="1219035"/>
    <lineage>
        <taxon>Bacteria</taxon>
        <taxon>Pseudomonadati</taxon>
        <taxon>Pseudomonadota</taxon>
        <taxon>Alphaproteobacteria</taxon>
        <taxon>Sphingomonadales</taxon>
        <taxon>Erythrobacteraceae</taxon>
        <taxon>Caenibius</taxon>
    </lineage>
</organism>
<name>U2YPM4_9SPHN</name>
<sequence>MCNPVTAWFRLAHDSYWLWAEASLVIGMRTMDIMTGRGSTRENVRMVSEKVQAGAELAARLASGGVTASPTRNAQIAVSHYRKRVTANRKRLSRR</sequence>
<proteinExistence type="predicted"/>
<dbReference type="EMBL" id="BASZ01000010">
    <property type="protein sequence ID" value="GAD50622.1"/>
    <property type="molecule type" value="Genomic_DNA"/>
</dbReference>